<sequence>MVKSRRYRGNDIINSLTNKGFERKNSHHIKLILKIDGKKTPIRTKISHSDRTTEISDNIIKKIARQLSFVNSDNKIDWDSFGRFIECSMSYEEYVGYLKDRGVI</sequence>
<dbReference type="Proteomes" id="UP000516075">
    <property type="component" value="Segment"/>
</dbReference>
<dbReference type="EMBL" id="MT711370">
    <property type="protein sequence ID" value="QNO11506.1"/>
    <property type="molecule type" value="Genomic_DNA"/>
</dbReference>
<evidence type="ECO:0000313" key="2">
    <source>
        <dbReference type="Proteomes" id="UP000516075"/>
    </source>
</evidence>
<accession>A0A7G9VYU1</accession>
<proteinExistence type="predicted"/>
<dbReference type="GeneID" id="80402041"/>
<organism evidence="1">
    <name type="scientific">Methanocaldococcus fervens tailed virus 1</name>
    <dbReference type="NCBI Taxonomy" id="2759191"/>
    <lineage>
        <taxon>Viruses</taxon>
        <taxon>Duplodnaviria</taxon>
        <taxon>Heunggongvirae</taxon>
        <taxon>Uroviricota</taxon>
        <taxon>Caudoviricetes</taxon>
        <taxon>Fervensviridae</taxon>
        <taxon>Deepoceanvirus</taxon>
        <taxon>Deepoceanvirus guaymasense</taxon>
    </lineage>
</organism>
<protein>
    <recommendedName>
        <fullName evidence="3">Type II toxin-antitoxin system HicA family toxin</fullName>
    </recommendedName>
</protein>
<reference evidence="1" key="1">
    <citation type="submission" date="2020-07" db="EMBL/GenBank/DDBJ databases">
        <title>The first head-tailed virus, MFTV1, produced by a hyperthermophilic deep-sea methanogen.</title>
        <authorList>
            <person name="Thiroux S."/>
            <person name="Dupont S."/>
            <person name="Nesbo C.L."/>
            <person name="Bienvenu N."/>
            <person name="Krupovic M."/>
            <person name="L'Haridon S."/>
            <person name="Marie D."/>
            <person name="Forterre P."/>
            <person name="Godfroy A."/>
            <person name="Geslin C."/>
        </authorList>
    </citation>
    <scope>NUCLEOTIDE SEQUENCE [LARGE SCALE GENOMIC DNA]</scope>
</reference>
<keyword evidence="2" id="KW-1185">Reference proteome</keyword>
<name>A0A7G9VYU1_9CAUD</name>
<dbReference type="RefSeq" id="YP_010772332.1">
    <property type="nucleotide sequence ID" value="NC_074641.1"/>
</dbReference>
<dbReference type="KEGG" id="vg:80402041"/>
<evidence type="ECO:0008006" key="3">
    <source>
        <dbReference type="Google" id="ProtNLM"/>
    </source>
</evidence>
<evidence type="ECO:0000313" key="1">
    <source>
        <dbReference type="EMBL" id="QNO11506.1"/>
    </source>
</evidence>